<dbReference type="AlphaFoldDB" id="A0A1W1IA19"/>
<dbReference type="STRING" id="1325564.NSJP_3731"/>
<dbReference type="GO" id="GO:0005829">
    <property type="term" value="C:cytosol"/>
    <property type="evidence" value="ECO:0007669"/>
    <property type="project" value="TreeGrafter"/>
</dbReference>
<evidence type="ECO:0000313" key="7">
    <source>
        <dbReference type="EMBL" id="SLM49898.1"/>
    </source>
</evidence>
<sequence>MHSGMTLIDLRSDTVTKPTTAMRKAMAQADVGDDVYGEDPTVNKLQDAVAALLGKKAALFVPSGTMANQLAIRVHTQPGQEVIAESKAHIVRYEQGAAAALSGVQLHCIPGDRGLVGADLVEAAIRPSDPHTVRTALICLENTHNGGGGTIYPLSTIERIRAVAVDRRIPMHLDGARLFNAVTATTLPAASYAQHFETVSLCLSKGLGAPAGSLLASNDLALIERARRFRRMYGGAMRQAGVLAAAGLYALEHHVARLKTDHDNAKRLARRLQHIPAITISPQHVETNIIVFDVPGHRLAPAALVAALKQEGVLINAVGGTSFRAVTHLDVSTEAIDQAADVFARVLR</sequence>
<dbReference type="InterPro" id="IPR015421">
    <property type="entry name" value="PyrdxlP-dep_Trfase_major"/>
</dbReference>
<protein>
    <submittedName>
        <fullName evidence="7">L-allo-threonine aldolase</fullName>
        <ecNumber evidence="7">4.1.2.49</ecNumber>
    </submittedName>
</protein>
<evidence type="ECO:0000256" key="3">
    <source>
        <dbReference type="ARBA" id="ARBA00022898"/>
    </source>
</evidence>
<dbReference type="GO" id="GO:0008732">
    <property type="term" value="F:L-allo-threonine aldolase activity"/>
    <property type="evidence" value="ECO:0007669"/>
    <property type="project" value="UniProtKB-EC"/>
</dbReference>
<comment type="cofactor">
    <cofactor evidence="1">
        <name>pyridoxal 5'-phosphate</name>
        <dbReference type="ChEBI" id="CHEBI:597326"/>
    </cofactor>
</comment>
<evidence type="ECO:0000313" key="8">
    <source>
        <dbReference type="Proteomes" id="UP000192042"/>
    </source>
</evidence>
<dbReference type="InterPro" id="IPR015422">
    <property type="entry name" value="PyrdxlP-dep_Trfase_small"/>
</dbReference>
<dbReference type="KEGG" id="nja:NSJP_3731"/>
<keyword evidence="3" id="KW-0663">Pyridoxal phosphate</keyword>
<dbReference type="GO" id="GO:0006567">
    <property type="term" value="P:L-threonine catabolic process"/>
    <property type="evidence" value="ECO:0007669"/>
    <property type="project" value="TreeGrafter"/>
</dbReference>
<evidence type="ECO:0000256" key="2">
    <source>
        <dbReference type="ARBA" id="ARBA00006966"/>
    </source>
</evidence>
<feature type="domain" description="Aromatic amino acid beta-eliminating lyase/threonine aldolase" evidence="6">
    <location>
        <begin position="9"/>
        <end position="293"/>
    </location>
</feature>
<accession>A0A1W1IA19</accession>
<dbReference type="FunFam" id="3.90.1150.10:FF:000041">
    <property type="entry name" value="Low-specificity L-threonine aldolase"/>
    <property type="match status" value="1"/>
</dbReference>
<gene>
    <name evidence="7" type="primary">ltaA</name>
    <name evidence="7" type="ORF">NSJP_3731</name>
</gene>
<organism evidence="7 8">
    <name type="scientific">Nitrospira japonica</name>
    <dbReference type="NCBI Taxonomy" id="1325564"/>
    <lineage>
        <taxon>Bacteria</taxon>
        <taxon>Pseudomonadati</taxon>
        <taxon>Nitrospirota</taxon>
        <taxon>Nitrospiria</taxon>
        <taxon>Nitrospirales</taxon>
        <taxon>Nitrospiraceae</taxon>
        <taxon>Nitrospira</taxon>
    </lineage>
</organism>
<dbReference type="Pfam" id="PF01212">
    <property type="entry name" value="Beta_elim_lyase"/>
    <property type="match status" value="1"/>
</dbReference>
<dbReference type="Gene3D" id="3.90.1150.10">
    <property type="entry name" value="Aspartate Aminotransferase, domain 1"/>
    <property type="match status" value="1"/>
</dbReference>
<dbReference type="NCBIfam" id="NF041359">
    <property type="entry name" value="GntG_guanitoxin"/>
    <property type="match status" value="1"/>
</dbReference>
<keyword evidence="4 7" id="KW-0456">Lyase</keyword>
<evidence type="ECO:0000256" key="1">
    <source>
        <dbReference type="ARBA" id="ARBA00001933"/>
    </source>
</evidence>
<feature type="modified residue" description="N6-(pyridoxal phosphate)lysine" evidence="5">
    <location>
        <position position="205"/>
    </location>
</feature>
<dbReference type="InterPro" id="IPR023603">
    <property type="entry name" value="Low_specificity_L-TA-like"/>
</dbReference>
<dbReference type="EC" id="4.1.2.49" evidence="7"/>
<dbReference type="CDD" id="cd06502">
    <property type="entry name" value="TA_like"/>
    <property type="match status" value="1"/>
</dbReference>
<dbReference type="Proteomes" id="UP000192042">
    <property type="component" value="Chromosome I"/>
</dbReference>
<evidence type="ECO:0000259" key="6">
    <source>
        <dbReference type="Pfam" id="PF01212"/>
    </source>
</evidence>
<comment type="similarity">
    <text evidence="2">Belongs to the threonine aldolase family.</text>
</comment>
<dbReference type="InterPro" id="IPR015424">
    <property type="entry name" value="PyrdxlP-dep_Trfase"/>
</dbReference>
<dbReference type="PANTHER" id="PTHR48097">
    <property type="entry name" value="L-THREONINE ALDOLASE-RELATED"/>
    <property type="match status" value="1"/>
</dbReference>
<keyword evidence="8" id="KW-1185">Reference proteome</keyword>
<dbReference type="PANTHER" id="PTHR48097:SF9">
    <property type="entry name" value="L-THREONINE ALDOLASE"/>
    <property type="match status" value="1"/>
</dbReference>
<reference evidence="7 8" key="1">
    <citation type="submission" date="2017-03" db="EMBL/GenBank/DDBJ databases">
        <authorList>
            <person name="Afonso C.L."/>
            <person name="Miller P.J."/>
            <person name="Scott M.A."/>
            <person name="Spackman E."/>
            <person name="Goraichik I."/>
            <person name="Dimitrov K.M."/>
            <person name="Suarez D.L."/>
            <person name="Swayne D.E."/>
        </authorList>
    </citation>
    <scope>NUCLEOTIDE SEQUENCE [LARGE SCALE GENOMIC DNA]</scope>
    <source>
        <strain evidence="7">Genome sequencing of Nitrospira japonica strain NJ11</strain>
    </source>
</reference>
<dbReference type="FunFam" id="3.40.640.10:FF:000030">
    <property type="entry name" value="Low-specificity L-threonine aldolase"/>
    <property type="match status" value="1"/>
</dbReference>
<proteinExistence type="inferred from homology"/>
<evidence type="ECO:0000256" key="5">
    <source>
        <dbReference type="PIRSR" id="PIRSR017617-1"/>
    </source>
</evidence>
<dbReference type="InterPro" id="IPR001597">
    <property type="entry name" value="ArAA_b-elim_lyase/Thr_aldolase"/>
</dbReference>
<dbReference type="SUPFAM" id="SSF53383">
    <property type="entry name" value="PLP-dependent transferases"/>
    <property type="match status" value="1"/>
</dbReference>
<dbReference type="Gene3D" id="3.40.640.10">
    <property type="entry name" value="Type I PLP-dependent aspartate aminotransferase-like (Major domain)"/>
    <property type="match status" value="1"/>
</dbReference>
<name>A0A1W1IA19_9BACT</name>
<evidence type="ECO:0000256" key="4">
    <source>
        <dbReference type="ARBA" id="ARBA00023239"/>
    </source>
</evidence>
<dbReference type="NCBIfam" id="NF007825">
    <property type="entry name" value="PRK10534.1"/>
    <property type="match status" value="1"/>
</dbReference>
<dbReference type="EMBL" id="LT828648">
    <property type="protein sequence ID" value="SLM49898.1"/>
    <property type="molecule type" value="Genomic_DNA"/>
</dbReference>
<dbReference type="PIRSF" id="PIRSF017617">
    <property type="entry name" value="Thr_aldolase"/>
    <property type="match status" value="1"/>
</dbReference>
<dbReference type="GO" id="GO:0006545">
    <property type="term" value="P:glycine biosynthetic process"/>
    <property type="evidence" value="ECO:0007669"/>
    <property type="project" value="TreeGrafter"/>
</dbReference>